<dbReference type="InterPro" id="IPR007344">
    <property type="entry name" value="GrpB/CoaE"/>
</dbReference>
<dbReference type="PROSITE" id="PS51186">
    <property type="entry name" value="GNAT"/>
    <property type="match status" value="1"/>
</dbReference>
<dbReference type="PANTHER" id="PTHR34822">
    <property type="entry name" value="GRPB DOMAIN PROTEIN (AFU_ORTHOLOGUE AFUA_1G01530)"/>
    <property type="match status" value="1"/>
</dbReference>
<name>A0A6G1IXZ3_9PLEO</name>
<accession>A0A6G1IXZ3</accession>
<feature type="domain" description="N-acetyltransferase" evidence="1">
    <location>
        <begin position="192"/>
        <end position="359"/>
    </location>
</feature>
<dbReference type="Proteomes" id="UP000799291">
    <property type="component" value="Unassembled WGS sequence"/>
</dbReference>
<keyword evidence="2" id="KW-0808">Transferase</keyword>
<sequence length="359" mass="40198">MSVVVEPYNPAWPSYFSKIKSTIQSYLSGIPILSIEHIGSTSVPHLAAKPIIDIDIIVTRENIQPAVDALVQKGKFTYLGELGIADRHALQDPDQVPKRNVYVCVEGAFQVRNHLGVRDTLKQNAELRDEYGALKLQLAEQGTNIVDYIEAKSGVVMKILKAAGLLSGEELEEIEMANKKGERFGATKTERLLLREFVLADVEGYFELESSDEVVRYQTFGPRTREEARDDVSMIVMNSSAVPRSHVELAVEHEGRFIGRVGAVVKRESGRGEKVDAPHADLWFSFIPEYQGKGFATEAVRAFVSLLGGPLELEIECDPRNTGSWKLAKRLGFERISLTEKVYQCKGEWVDSLVYRKWV</sequence>
<dbReference type="GO" id="GO:0016747">
    <property type="term" value="F:acyltransferase activity, transferring groups other than amino-acyl groups"/>
    <property type="evidence" value="ECO:0007669"/>
    <property type="project" value="InterPro"/>
</dbReference>
<dbReference type="Pfam" id="PF04229">
    <property type="entry name" value="GrpB"/>
    <property type="match status" value="1"/>
</dbReference>
<dbReference type="InterPro" id="IPR016181">
    <property type="entry name" value="Acyl_CoA_acyltransferase"/>
</dbReference>
<dbReference type="OrthoDB" id="630895at2759"/>
<dbReference type="SUPFAM" id="SSF55729">
    <property type="entry name" value="Acyl-CoA N-acyltransferases (Nat)"/>
    <property type="match status" value="1"/>
</dbReference>
<dbReference type="InterPro" id="IPR000182">
    <property type="entry name" value="GNAT_dom"/>
</dbReference>
<evidence type="ECO:0000313" key="2">
    <source>
        <dbReference type="EMBL" id="KAF2682975.1"/>
    </source>
</evidence>
<proteinExistence type="predicted"/>
<dbReference type="InterPro" id="IPR043519">
    <property type="entry name" value="NT_sf"/>
</dbReference>
<organism evidence="2 3">
    <name type="scientific">Lentithecium fluviatile CBS 122367</name>
    <dbReference type="NCBI Taxonomy" id="1168545"/>
    <lineage>
        <taxon>Eukaryota</taxon>
        <taxon>Fungi</taxon>
        <taxon>Dikarya</taxon>
        <taxon>Ascomycota</taxon>
        <taxon>Pezizomycotina</taxon>
        <taxon>Dothideomycetes</taxon>
        <taxon>Pleosporomycetidae</taxon>
        <taxon>Pleosporales</taxon>
        <taxon>Massarineae</taxon>
        <taxon>Lentitheciaceae</taxon>
        <taxon>Lentithecium</taxon>
    </lineage>
</organism>
<dbReference type="AlphaFoldDB" id="A0A6G1IXZ3"/>
<keyword evidence="3" id="KW-1185">Reference proteome</keyword>
<evidence type="ECO:0000313" key="3">
    <source>
        <dbReference type="Proteomes" id="UP000799291"/>
    </source>
</evidence>
<dbReference type="PANTHER" id="PTHR34822:SF1">
    <property type="entry name" value="GRPB FAMILY PROTEIN"/>
    <property type="match status" value="1"/>
</dbReference>
<dbReference type="Gene3D" id="3.30.460.10">
    <property type="entry name" value="Beta Polymerase, domain 2"/>
    <property type="match status" value="1"/>
</dbReference>
<dbReference type="Gene3D" id="3.40.630.30">
    <property type="match status" value="1"/>
</dbReference>
<evidence type="ECO:0000259" key="1">
    <source>
        <dbReference type="PROSITE" id="PS51186"/>
    </source>
</evidence>
<keyword evidence="2" id="KW-0012">Acyltransferase</keyword>
<reference evidence="2" key="1">
    <citation type="journal article" date="2020" name="Stud. Mycol.">
        <title>101 Dothideomycetes genomes: a test case for predicting lifestyles and emergence of pathogens.</title>
        <authorList>
            <person name="Haridas S."/>
            <person name="Albert R."/>
            <person name="Binder M."/>
            <person name="Bloem J."/>
            <person name="Labutti K."/>
            <person name="Salamov A."/>
            <person name="Andreopoulos B."/>
            <person name="Baker S."/>
            <person name="Barry K."/>
            <person name="Bills G."/>
            <person name="Bluhm B."/>
            <person name="Cannon C."/>
            <person name="Castanera R."/>
            <person name="Culley D."/>
            <person name="Daum C."/>
            <person name="Ezra D."/>
            <person name="Gonzalez J."/>
            <person name="Henrissat B."/>
            <person name="Kuo A."/>
            <person name="Liang C."/>
            <person name="Lipzen A."/>
            <person name="Lutzoni F."/>
            <person name="Magnuson J."/>
            <person name="Mondo S."/>
            <person name="Nolan M."/>
            <person name="Ohm R."/>
            <person name="Pangilinan J."/>
            <person name="Park H.-J."/>
            <person name="Ramirez L."/>
            <person name="Alfaro M."/>
            <person name="Sun H."/>
            <person name="Tritt A."/>
            <person name="Yoshinaga Y."/>
            <person name="Zwiers L.-H."/>
            <person name="Turgeon B."/>
            <person name="Goodwin S."/>
            <person name="Spatafora J."/>
            <person name="Crous P."/>
            <person name="Grigoriev I."/>
        </authorList>
    </citation>
    <scope>NUCLEOTIDE SEQUENCE</scope>
    <source>
        <strain evidence="2">CBS 122367</strain>
    </source>
</reference>
<dbReference type="SUPFAM" id="SSF81301">
    <property type="entry name" value="Nucleotidyltransferase"/>
    <property type="match status" value="1"/>
</dbReference>
<protein>
    <submittedName>
        <fullName evidence="2">Acyl-CoA N-acyltransferase</fullName>
    </submittedName>
</protein>
<dbReference type="EMBL" id="MU005585">
    <property type="protein sequence ID" value="KAF2682975.1"/>
    <property type="molecule type" value="Genomic_DNA"/>
</dbReference>
<dbReference type="Pfam" id="PF13302">
    <property type="entry name" value="Acetyltransf_3"/>
    <property type="match status" value="1"/>
</dbReference>
<gene>
    <name evidence="2" type="ORF">K458DRAFT_49039</name>
</gene>